<sequence length="154" mass="17519">MDSDVYWTGADFLPFLGKFARFSPEKESDLDVAAVRAWEDYGEKKAPLYMQRLQAEMYNGTAGLKRPLLQMPPVMYNADGICWWGQHSESFVQCSLAYATLDHMVEVARNHALTIDVHKAASYAKVSAKTLRSELKKSFTGKQQWMLDDMLGTR</sequence>
<dbReference type="AlphaFoldDB" id="A0A1E1J4R7"/>
<dbReference type="PANTHER" id="PTHR36587:SF2">
    <property type="entry name" value="EXPRESSION SITE-ASSOCIATED GENE 3 (ESAG3)-LIKE PROTEIN"/>
    <property type="match status" value="1"/>
</dbReference>
<name>A0A1E1J4R7_LEIGU</name>
<reference evidence="1" key="1">
    <citation type="submission" date="2012-08" db="EMBL/GenBank/DDBJ databases">
        <title>Comparative genomics of metastatic and non-metastatic Leishmania guyanensis provides insights into polygenic factors involved in Leishmania RNA virus infection.</title>
        <authorList>
            <person name="Smith D."/>
            <person name="Hertz-Fowler C."/>
            <person name="Martin R."/>
            <person name="Dickens N."/>
            <person name="Fasel N."/>
            <person name="Falquet L."/>
            <person name="Beverley S."/>
            <person name="Zangger H."/>
            <person name="Calderon-Copete S."/>
            <person name="Mottram J."/>
            <person name="Xenarios I."/>
        </authorList>
    </citation>
    <scope>NUCLEOTIDE SEQUENCE</scope>
    <source>
        <strain evidence="1">MHOM/BR/75/M4147/SSU:IR2SAT-LUC</strain>
    </source>
</reference>
<protein>
    <submittedName>
        <fullName evidence="1">Expression-site associated gene (ESAG3),putative</fullName>
    </submittedName>
</protein>
<organism evidence="1">
    <name type="scientific">Leishmania guyanensis</name>
    <dbReference type="NCBI Taxonomy" id="5670"/>
    <lineage>
        <taxon>Eukaryota</taxon>
        <taxon>Discoba</taxon>
        <taxon>Euglenozoa</taxon>
        <taxon>Kinetoplastea</taxon>
        <taxon>Metakinetoplastina</taxon>
        <taxon>Trypanosomatida</taxon>
        <taxon>Trypanosomatidae</taxon>
        <taxon>Leishmaniinae</taxon>
        <taxon>Leishmania</taxon>
        <taxon>Leishmania guyanensis species complex</taxon>
    </lineage>
</organism>
<evidence type="ECO:0000313" key="1">
    <source>
        <dbReference type="EMBL" id="CCM18588.1"/>
    </source>
</evidence>
<gene>
    <name evidence="1" type="primary">LgM4147LRVhigh.33.01970.00010</name>
    <name evidence="1" type="ORF">BN36_3360770</name>
</gene>
<dbReference type="PANTHER" id="PTHR36587">
    <property type="entry name" value="EXPRESSION SITE-ASSOCIATED GENE 3 (ESAG3)-LIKE PROTEIN"/>
    <property type="match status" value="1"/>
</dbReference>
<accession>A0A1E1J4R7</accession>
<dbReference type="EMBL" id="CALQ01001600">
    <property type="protein sequence ID" value="CCM18588.1"/>
    <property type="molecule type" value="Genomic_DNA"/>
</dbReference>
<proteinExistence type="predicted"/>